<name>A0ABW9AXZ3_9BURK</name>
<dbReference type="InterPro" id="IPR052896">
    <property type="entry name" value="GGT-like_enzyme"/>
</dbReference>
<dbReference type="SUPFAM" id="SSF56235">
    <property type="entry name" value="N-terminal nucleophile aminohydrolases (Ntn hydrolases)"/>
    <property type="match status" value="1"/>
</dbReference>
<evidence type="ECO:0000313" key="2">
    <source>
        <dbReference type="Proteomes" id="UP001629230"/>
    </source>
</evidence>
<evidence type="ECO:0000313" key="1">
    <source>
        <dbReference type="EMBL" id="MFM0005412.1"/>
    </source>
</evidence>
<keyword evidence="2" id="KW-1185">Reference proteome</keyword>
<gene>
    <name evidence="1" type="ORF">PQR57_30970</name>
</gene>
<dbReference type="InterPro" id="IPR029055">
    <property type="entry name" value="Ntn_hydrolases_N"/>
</dbReference>
<dbReference type="RefSeq" id="WP_408180138.1">
    <property type="nucleotide sequence ID" value="NZ_JAQQEZ010000029.1"/>
</dbReference>
<reference evidence="1 2" key="1">
    <citation type="journal article" date="2024" name="Chem. Sci.">
        <title>Discovery of megapolipeptins by genome mining of a Burkholderiales bacteria collection.</title>
        <authorList>
            <person name="Paulo B.S."/>
            <person name="Recchia M.J.J."/>
            <person name="Lee S."/>
            <person name="Fergusson C.H."/>
            <person name="Romanowski S.B."/>
            <person name="Hernandez A."/>
            <person name="Krull N."/>
            <person name="Liu D.Y."/>
            <person name="Cavanagh H."/>
            <person name="Bos A."/>
            <person name="Gray C.A."/>
            <person name="Murphy B.T."/>
            <person name="Linington R.G."/>
            <person name="Eustaquio A.S."/>
        </authorList>
    </citation>
    <scope>NUCLEOTIDE SEQUENCE [LARGE SCALE GENOMIC DNA]</scope>
    <source>
        <strain evidence="1 2">RL17-350-BIC-A</strain>
    </source>
</reference>
<dbReference type="Gene3D" id="3.60.20.40">
    <property type="match status" value="1"/>
</dbReference>
<dbReference type="Proteomes" id="UP001629230">
    <property type="component" value="Unassembled WGS sequence"/>
</dbReference>
<dbReference type="Gene3D" id="1.10.246.130">
    <property type="match status" value="1"/>
</dbReference>
<comment type="caution">
    <text evidence="1">The sequence shown here is derived from an EMBL/GenBank/DDBJ whole genome shotgun (WGS) entry which is preliminary data.</text>
</comment>
<dbReference type="EMBL" id="JAQQEZ010000029">
    <property type="protein sequence ID" value="MFM0005412.1"/>
    <property type="molecule type" value="Genomic_DNA"/>
</dbReference>
<organism evidence="1 2">
    <name type="scientific">Paraburkholderia dipogonis</name>
    <dbReference type="NCBI Taxonomy" id="1211383"/>
    <lineage>
        <taxon>Bacteria</taxon>
        <taxon>Pseudomonadati</taxon>
        <taxon>Pseudomonadota</taxon>
        <taxon>Betaproteobacteria</taxon>
        <taxon>Burkholderiales</taxon>
        <taxon>Burkholderiaceae</taxon>
        <taxon>Paraburkholderia</taxon>
    </lineage>
</organism>
<sequence>MHNPNPAGTHGGMVTSPHALASEAGRDVLRAGGNAIEAAIAIGAALCVTYPHFTGLGGDAFWVIGDRQGTLRTLSGIGQAAAQLPAFNGAIPLRGPASAITTAATVDTWNQAYEISQSVWGGMQSWSSLFDRAHELAADGFPVTPSQHFWQTMRADELQALPGFAATFAPHGPIPAIDERFVQPALAKSIERIARFGAREFYEGDLAERIADGLRQAGSPLTASDLARTHARNEAPLRVAYRGGELVSLQPPTQGVTTLQIMGTLERFDLGSIPEGSADYYHLLVEAVKCAFVDRDRFVCDPEFNIVPVEEMLSPATLDAHARSIHQRKARVWPHVFRPGDTVFIGATDREGRSVSVLQTVYFDWGSGVVAGDTGILWHNRGASFSTNPAHHNAVQPGKRPFHTLNPGMYVKDGRPQLLFGTQGADGQPQTLAAILTRLIDYGMDPLSALARPRFLLGKTFSDTRDALKLEADAGADVFAALAARGHEVSAIDAQSPLAGHPGVIRIEADGSATGAHDPRSDGRALAV</sequence>
<protein>
    <submittedName>
        <fullName evidence="1">Gamma-glutamyltransferase family protein</fullName>
    </submittedName>
</protein>
<dbReference type="InterPro" id="IPR043138">
    <property type="entry name" value="GGT_lsub"/>
</dbReference>
<accession>A0ABW9AXZ3</accession>
<dbReference type="PANTHER" id="PTHR43881">
    <property type="entry name" value="GAMMA-GLUTAMYLTRANSPEPTIDASE (AFU_ORTHOLOGUE AFUA_4G13580)"/>
    <property type="match status" value="1"/>
</dbReference>
<dbReference type="Pfam" id="PF01019">
    <property type="entry name" value="G_glu_transpept"/>
    <property type="match status" value="1"/>
</dbReference>
<proteinExistence type="predicted"/>
<dbReference type="PRINTS" id="PR01210">
    <property type="entry name" value="GGTRANSPTASE"/>
</dbReference>
<dbReference type="PANTHER" id="PTHR43881:SF5">
    <property type="entry name" value="GAMMA-GLUTAMYLTRANSPEPTIDASE"/>
    <property type="match status" value="1"/>
</dbReference>
<dbReference type="InterPro" id="IPR043137">
    <property type="entry name" value="GGT_ssub_C"/>
</dbReference>